<proteinExistence type="predicted"/>
<keyword evidence="1" id="KW-1133">Transmembrane helix</keyword>
<organism evidence="3 4">
    <name type="scientific">Desulfotignum phosphitoxidans DSM 13687</name>
    <dbReference type="NCBI Taxonomy" id="1286635"/>
    <lineage>
        <taxon>Bacteria</taxon>
        <taxon>Pseudomonadati</taxon>
        <taxon>Thermodesulfobacteriota</taxon>
        <taxon>Desulfobacteria</taxon>
        <taxon>Desulfobacterales</taxon>
        <taxon>Desulfobacteraceae</taxon>
        <taxon>Desulfotignum</taxon>
    </lineage>
</organism>
<dbReference type="InterPro" id="IPR050817">
    <property type="entry name" value="DjlA_DnaK_co-chaperone"/>
</dbReference>
<dbReference type="RefSeq" id="WP_006964835.1">
    <property type="nucleotide sequence ID" value="NZ_APJX01000002.1"/>
</dbReference>
<dbReference type="EMBL" id="APJX01000002">
    <property type="protein sequence ID" value="EMS80572.1"/>
    <property type="molecule type" value="Genomic_DNA"/>
</dbReference>
<sequence length="254" mass="28249">MSWLGKMIGGTIGFALGGPIGAVAGAAFGHAFVDKKEDAYLRSIPGSTGSLSSNEEAQLIFFTAAFSMLAKLCKADGQVSEKEIQVVEAFMTQDLQLDATGQESAKNIFRQAIRSSESFEAFAMQFYSVFRTQPNIISLMMDVLFRVGAADGRLSDAEDATLRSAARIFNVSDVAFNRLKSKYIRSADKYYAVLKCDETSSNEEIKKQYRKLVTEYHPDKIEAKGLPEEFIKFANDKFAEIQEAYDQIRKKRGF</sequence>
<name>S0G6T3_9BACT</name>
<dbReference type="Pfam" id="PF05099">
    <property type="entry name" value="TerB"/>
    <property type="match status" value="1"/>
</dbReference>
<dbReference type="PRINTS" id="PR00625">
    <property type="entry name" value="JDOMAIN"/>
</dbReference>
<evidence type="ECO:0000259" key="2">
    <source>
        <dbReference type="PROSITE" id="PS50076"/>
    </source>
</evidence>
<dbReference type="OrthoDB" id="9779889at2"/>
<protein>
    <submittedName>
        <fullName evidence="3">DnaJ-like protein DjlA</fullName>
    </submittedName>
</protein>
<dbReference type="InterPro" id="IPR001623">
    <property type="entry name" value="DnaJ_domain"/>
</dbReference>
<dbReference type="CDD" id="cd07316">
    <property type="entry name" value="terB_like_DjlA"/>
    <property type="match status" value="1"/>
</dbReference>
<dbReference type="InterPro" id="IPR036869">
    <property type="entry name" value="J_dom_sf"/>
</dbReference>
<dbReference type="Gene3D" id="1.10.287.110">
    <property type="entry name" value="DnaJ domain"/>
    <property type="match status" value="1"/>
</dbReference>
<dbReference type="SUPFAM" id="SSF158682">
    <property type="entry name" value="TerB-like"/>
    <property type="match status" value="1"/>
</dbReference>
<feature type="domain" description="J" evidence="2">
    <location>
        <begin position="189"/>
        <end position="253"/>
    </location>
</feature>
<comment type="caution">
    <text evidence="3">The sequence shown here is derived from an EMBL/GenBank/DDBJ whole genome shotgun (WGS) entry which is preliminary data.</text>
</comment>
<dbReference type="PROSITE" id="PS50076">
    <property type="entry name" value="DNAJ_2"/>
    <property type="match status" value="1"/>
</dbReference>
<dbReference type="PANTHER" id="PTHR24074">
    <property type="entry name" value="CO-CHAPERONE PROTEIN DJLA"/>
    <property type="match status" value="1"/>
</dbReference>
<dbReference type="SUPFAM" id="SSF46565">
    <property type="entry name" value="Chaperone J-domain"/>
    <property type="match status" value="1"/>
</dbReference>
<dbReference type="AlphaFoldDB" id="S0G6T3"/>
<dbReference type="InterPro" id="IPR029024">
    <property type="entry name" value="TerB-like"/>
</dbReference>
<dbReference type="Gene3D" id="1.10.3680.10">
    <property type="entry name" value="TerB-like"/>
    <property type="match status" value="1"/>
</dbReference>
<reference evidence="3 4" key="1">
    <citation type="journal article" date="2013" name="Genome Announc.">
        <title>Draft Genome Sequence of Desulfotignum phosphitoxidans DSM 13687 Strain FiPS-3.</title>
        <authorList>
            <person name="Poehlein A."/>
            <person name="Daniel R."/>
            <person name="Simeonova D.D."/>
        </authorList>
    </citation>
    <scope>NUCLEOTIDE SEQUENCE [LARGE SCALE GENOMIC DNA]</scope>
    <source>
        <strain evidence="3 4">DSM 13687</strain>
    </source>
</reference>
<keyword evidence="1" id="KW-0812">Transmembrane</keyword>
<dbReference type="SMART" id="SM00271">
    <property type="entry name" value="DnaJ"/>
    <property type="match status" value="1"/>
</dbReference>
<keyword evidence="4" id="KW-1185">Reference proteome</keyword>
<dbReference type="Proteomes" id="UP000014216">
    <property type="component" value="Unassembled WGS sequence"/>
</dbReference>
<dbReference type="CDD" id="cd06257">
    <property type="entry name" value="DnaJ"/>
    <property type="match status" value="1"/>
</dbReference>
<dbReference type="InterPro" id="IPR007791">
    <property type="entry name" value="DjlA_N"/>
</dbReference>
<accession>S0G6T3</accession>
<evidence type="ECO:0000313" key="4">
    <source>
        <dbReference type="Proteomes" id="UP000014216"/>
    </source>
</evidence>
<evidence type="ECO:0000256" key="1">
    <source>
        <dbReference type="SAM" id="Phobius"/>
    </source>
</evidence>
<feature type="transmembrane region" description="Helical" evidence="1">
    <location>
        <begin position="12"/>
        <end position="33"/>
    </location>
</feature>
<dbReference type="NCBIfam" id="NF006948">
    <property type="entry name" value="PRK09430.1"/>
    <property type="match status" value="1"/>
</dbReference>
<keyword evidence="1" id="KW-0472">Membrane</keyword>
<dbReference type="Pfam" id="PF00226">
    <property type="entry name" value="DnaJ"/>
    <property type="match status" value="1"/>
</dbReference>
<gene>
    <name evidence="3" type="primary">djlA</name>
    <name evidence="3" type="ORF">Dpo_2c02650</name>
</gene>
<evidence type="ECO:0000313" key="3">
    <source>
        <dbReference type="EMBL" id="EMS80572.1"/>
    </source>
</evidence>